<name>A0A4U9HGF0_9ENTR</name>
<reference evidence="1 2" key="1">
    <citation type="submission" date="2019-05" db="EMBL/GenBank/DDBJ databases">
        <authorList>
            <consortium name="Pathogen Informatics"/>
        </authorList>
    </citation>
    <scope>NUCLEOTIDE SEQUENCE [LARGE SCALE GENOMIC DNA]</scope>
    <source>
        <strain evidence="1 2">NCTC13032</strain>
    </source>
</reference>
<dbReference type="GO" id="GO:0016757">
    <property type="term" value="F:glycosyltransferase activity"/>
    <property type="evidence" value="ECO:0007669"/>
    <property type="project" value="TreeGrafter"/>
</dbReference>
<dbReference type="EMBL" id="LR590464">
    <property type="protein sequence ID" value="VTP62745.1"/>
    <property type="molecule type" value="Genomic_DNA"/>
</dbReference>
<protein>
    <submittedName>
        <fullName evidence="1">Glycosyl transferases group 1</fullName>
    </submittedName>
</protein>
<dbReference type="AlphaFoldDB" id="A0A4U9HGF0"/>
<dbReference type="Proteomes" id="UP000310719">
    <property type="component" value="Chromosome"/>
</dbReference>
<sequence length="171" mass="18341">MRNNIPLKIVGHGPLYDEMVVDYPNAEFLGYVQQGPALDALIQNARAVVLPSECYEKLLHGGAGGDVLRPAVVGARIGGIPEQIRHGVEGLLFEPGNAQDLADALDVMAENPAQAHEMGPERPGTAVPEILTAQAHGHVAVALSRAARQAIICQKKSQCWVRADPRCVRRC</sequence>
<dbReference type="PANTHER" id="PTHR45947:SF13">
    <property type="entry name" value="TRANSFERASE"/>
    <property type="match status" value="1"/>
</dbReference>
<dbReference type="Gene3D" id="3.40.50.2000">
    <property type="entry name" value="Glycogen Phosphorylase B"/>
    <property type="match status" value="1"/>
</dbReference>
<evidence type="ECO:0000313" key="1">
    <source>
        <dbReference type="EMBL" id="VTP62745.1"/>
    </source>
</evidence>
<dbReference type="SUPFAM" id="SSF53756">
    <property type="entry name" value="UDP-Glycosyltransferase/glycogen phosphorylase"/>
    <property type="match status" value="1"/>
</dbReference>
<evidence type="ECO:0000313" key="2">
    <source>
        <dbReference type="Proteomes" id="UP000310719"/>
    </source>
</evidence>
<accession>A0A4U9HGF0</accession>
<dbReference type="Pfam" id="PF13692">
    <property type="entry name" value="Glyco_trans_1_4"/>
    <property type="match status" value="1"/>
</dbReference>
<keyword evidence="1" id="KW-0808">Transferase</keyword>
<dbReference type="PANTHER" id="PTHR45947">
    <property type="entry name" value="SULFOQUINOVOSYL TRANSFERASE SQD2"/>
    <property type="match status" value="1"/>
</dbReference>
<proteinExistence type="predicted"/>
<dbReference type="InterPro" id="IPR050194">
    <property type="entry name" value="Glycosyltransferase_grp1"/>
</dbReference>
<organism evidence="1 2">
    <name type="scientific">Leclercia adecarboxylata</name>
    <dbReference type="NCBI Taxonomy" id="83655"/>
    <lineage>
        <taxon>Bacteria</taxon>
        <taxon>Pseudomonadati</taxon>
        <taxon>Pseudomonadota</taxon>
        <taxon>Gammaproteobacteria</taxon>
        <taxon>Enterobacterales</taxon>
        <taxon>Enterobacteriaceae</taxon>
        <taxon>Leclercia</taxon>
    </lineage>
</organism>
<gene>
    <name evidence="1" type="ORF">NCTC13032_00506</name>
</gene>